<protein>
    <recommendedName>
        <fullName evidence="2">SHSP domain-containing protein</fullName>
    </recommendedName>
</protein>
<proteinExistence type="predicted"/>
<dbReference type="SUPFAM" id="SSF49764">
    <property type="entry name" value="HSP20-like chaperones"/>
    <property type="match status" value="1"/>
</dbReference>
<feature type="compositionally biased region" description="Low complexity" evidence="1">
    <location>
        <begin position="187"/>
        <end position="210"/>
    </location>
</feature>
<accession>A0A9D4TA15</accession>
<evidence type="ECO:0000313" key="3">
    <source>
        <dbReference type="EMBL" id="KAH7983568.1"/>
    </source>
</evidence>
<evidence type="ECO:0000259" key="2">
    <source>
        <dbReference type="Pfam" id="PF00011"/>
    </source>
</evidence>
<reference evidence="3" key="2">
    <citation type="submission" date="2021-09" db="EMBL/GenBank/DDBJ databases">
        <authorList>
            <person name="Jia N."/>
            <person name="Wang J."/>
            <person name="Shi W."/>
            <person name="Du L."/>
            <person name="Sun Y."/>
            <person name="Zhan W."/>
            <person name="Jiang J."/>
            <person name="Wang Q."/>
            <person name="Zhang B."/>
            <person name="Ji P."/>
            <person name="Sakyi L.B."/>
            <person name="Cui X."/>
            <person name="Yuan T."/>
            <person name="Jiang B."/>
            <person name="Yang W."/>
            <person name="Lam T.T.-Y."/>
            <person name="Chang Q."/>
            <person name="Ding S."/>
            <person name="Wang X."/>
            <person name="Zhu J."/>
            <person name="Ruan X."/>
            <person name="Zhao L."/>
            <person name="Wei J."/>
            <person name="Que T."/>
            <person name="Du C."/>
            <person name="Cheng J."/>
            <person name="Dai P."/>
            <person name="Han X."/>
            <person name="Huang E."/>
            <person name="Gao Y."/>
            <person name="Liu J."/>
            <person name="Shao H."/>
            <person name="Ye R."/>
            <person name="Li L."/>
            <person name="Wei W."/>
            <person name="Wang X."/>
            <person name="Wang C."/>
            <person name="Huo Q."/>
            <person name="Li W."/>
            <person name="Guo W."/>
            <person name="Chen H."/>
            <person name="Chen S."/>
            <person name="Zhou L."/>
            <person name="Zhou L."/>
            <person name="Ni X."/>
            <person name="Tian J."/>
            <person name="Zhou Y."/>
            <person name="Sheng Y."/>
            <person name="Liu T."/>
            <person name="Pan Y."/>
            <person name="Xia L."/>
            <person name="Li J."/>
            <person name="Zhao F."/>
            <person name="Cao W."/>
        </authorList>
    </citation>
    <scope>NUCLEOTIDE SEQUENCE</scope>
    <source>
        <strain evidence="3">Rsan-2018</strain>
        <tissue evidence="3">Larvae</tissue>
    </source>
</reference>
<name>A0A9D4TA15_RHISA</name>
<dbReference type="InterPro" id="IPR008978">
    <property type="entry name" value="HSP20-like_chaperone"/>
</dbReference>
<comment type="caution">
    <text evidence="3">The sequence shown here is derived from an EMBL/GenBank/DDBJ whole genome shotgun (WGS) entry which is preliminary data.</text>
</comment>
<feature type="compositionally biased region" description="Basic and acidic residues" evidence="1">
    <location>
        <begin position="176"/>
        <end position="186"/>
    </location>
</feature>
<sequence>MAENNNGALSQDMPHEAIIPIVFDGKQHFPGKQQLAGSRQVFEMVERKEPLVPLDEDPLQREWDEFIEDFPQCSRYLEPDFIDRNFPALRKRLSGDATADTNGDEEDKVVIYDVDVKQFRPDDVNVWVKDGNVSVVGRTEKVLNGGGKYVKEELLGGLRIPADIDADDVTLETTPELRLKISRPDSRPGSAMSSASCSAHSSAENSLAER</sequence>
<dbReference type="CDD" id="cd06526">
    <property type="entry name" value="metazoan_ACD"/>
    <property type="match status" value="1"/>
</dbReference>
<dbReference type="EMBL" id="JABSTV010001245">
    <property type="protein sequence ID" value="KAH7983568.1"/>
    <property type="molecule type" value="Genomic_DNA"/>
</dbReference>
<dbReference type="AlphaFoldDB" id="A0A9D4TA15"/>
<gene>
    <name evidence="3" type="ORF">HPB52_012656</name>
</gene>
<feature type="domain" description="SHSP" evidence="2">
    <location>
        <begin position="112"/>
        <end position="181"/>
    </location>
</feature>
<reference evidence="3" key="1">
    <citation type="journal article" date="2020" name="Cell">
        <title>Large-Scale Comparative Analyses of Tick Genomes Elucidate Their Genetic Diversity and Vector Capacities.</title>
        <authorList>
            <consortium name="Tick Genome and Microbiome Consortium (TIGMIC)"/>
            <person name="Jia N."/>
            <person name="Wang J."/>
            <person name="Shi W."/>
            <person name="Du L."/>
            <person name="Sun Y."/>
            <person name="Zhan W."/>
            <person name="Jiang J.F."/>
            <person name="Wang Q."/>
            <person name="Zhang B."/>
            <person name="Ji P."/>
            <person name="Bell-Sakyi L."/>
            <person name="Cui X.M."/>
            <person name="Yuan T.T."/>
            <person name="Jiang B.G."/>
            <person name="Yang W.F."/>
            <person name="Lam T.T."/>
            <person name="Chang Q.C."/>
            <person name="Ding S.J."/>
            <person name="Wang X.J."/>
            <person name="Zhu J.G."/>
            <person name="Ruan X.D."/>
            <person name="Zhao L."/>
            <person name="Wei J.T."/>
            <person name="Ye R.Z."/>
            <person name="Que T.C."/>
            <person name="Du C.H."/>
            <person name="Zhou Y.H."/>
            <person name="Cheng J.X."/>
            <person name="Dai P.F."/>
            <person name="Guo W.B."/>
            <person name="Han X.H."/>
            <person name="Huang E.J."/>
            <person name="Li L.F."/>
            <person name="Wei W."/>
            <person name="Gao Y.C."/>
            <person name="Liu J.Z."/>
            <person name="Shao H.Z."/>
            <person name="Wang X."/>
            <person name="Wang C.C."/>
            <person name="Yang T.C."/>
            <person name="Huo Q.B."/>
            <person name="Li W."/>
            <person name="Chen H.Y."/>
            <person name="Chen S.E."/>
            <person name="Zhou L.G."/>
            <person name="Ni X.B."/>
            <person name="Tian J.H."/>
            <person name="Sheng Y."/>
            <person name="Liu T."/>
            <person name="Pan Y.S."/>
            <person name="Xia L.Y."/>
            <person name="Li J."/>
            <person name="Zhao F."/>
            <person name="Cao W.C."/>
        </authorList>
    </citation>
    <scope>NUCLEOTIDE SEQUENCE</scope>
    <source>
        <strain evidence="3">Rsan-2018</strain>
    </source>
</reference>
<dbReference type="OMA" id="IEDFPQC"/>
<evidence type="ECO:0000313" key="4">
    <source>
        <dbReference type="Proteomes" id="UP000821837"/>
    </source>
</evidence>
<dbReference type="Proteomes" id="UP000821837">
    <property type="component" value="Chromosome 1"/>
</dbReference>
<feature type="region of interest" description="Disordered" evidence="1">
    <location>
        <begin position="176"/>
        <end position="210"/>
    </location>
</feature>
<dbReference type="VEuPathDB" id="VectorBase:RSAN_032076"/>
<dbReference type="InterPro" id="IPR002068">
    <property type="entry name" value="A-crystallin/Hsp20_dom"/>
</dbReference>
<organism evidence="3 4">
    <name type="scientific">Rhipicephalus sanguineus</name>
    <name type="common">Brown dog tick</name>
    <name type="synonym">Ixodes sanguineus</name>
    <dbReference type="NCBI Taxonomy" id="34632"/>
    <lineage>
        <taxon>Eukaryota</taxon>
        <taxon>Metazoa</taxon>
        <taxon>Ecdysozoa</taxon>
        <taxon>Arthropoda</taxon>
        <taxon>Chelicerata</taxon>
        <taxon>Arachnida</taxon>
        <taxon>Acari</taxon>
        <taxon>Parasitiformes</taxon>
        <taxon>Ixodida</taxon>
        <taxon>Ixodoidea</taxon>
        <taxon>Ixodidae</taxon>
        <taxon>Rhipicephalinae</taxon>
        <taxon>Rhipicephalus</taxon>
        <taxon>Rhipicephalus</taxon>
    </lineage>
</organism>
<dbReference type="OrthoDB" id="6491720at2759"/>
<evidence type="ECO:0000256" key="1">
    <source>
        <dbReference type="SAM" id="MobiDB-lite"/>
    </source>
</evidence>
<dbReference type="Pfam" id="PF00011">
    <property type="entry name" value="HSP20"/>
    <property type="match status" value="1"/>
</dbReference>
<keyword evidence="4" id="KW-1185">Reference proteome</keyword>
<dbReference type="Gene3D" id="2.60.40.790">
    <property type="match status" value="1"/>
</dbReference>